<organism evidence="1">
    <name type="scientific">Chionoecetes opilio bacilliform virus</name>
    <dbReference type="NCBI Taxonomy" id="1825681"/>
    <lineage>
        <taxon>Viruses</taxon>
        <taxon>Viruses incertae sedis</taxon>
        <taxon>Naldaviricetes</taxon>
        <taxon>Nimaviridae</taxon>
    </lineage>
</organism>
<dbReference type="EMBL" id="BDLS01000001">
    <property type="protein sequence ID" value="GAV93152.1"/>
    <property type="molecule type" value="Genomic_DNA"/>
</dbReference>
<protein>
    <submittedName>
        <fullName evidence="1">Uncharacterized protein</fullName>
    </submittedName>
</protein>
<proteinExistence type="predicted"/>
<evidence type="ECO:0000313" key="1">
    <source>
        <dbReference type="EMBL" id="GAV93152.1"/>
    </source>
</evidence>
<name>A0A1Q3DL17_9VIRU</name>
<comment type="caution">
    <text evidence="1">The sequence shown here is derived from an EMBL/GenBank/DDBJ whole genome shotgun (WGS) entry which is preliminary data.</text>
</comment>
<accession>A0A1Q3DL17</accession>
<reference evidence="1" key="1">
    <citation type="submission" date="2017-01" db="EMBL/GenBank/DDBJ databases">
        <title>Draft genome sequence of uncultured bacilliform virus purified from snow crab.</title>
        <authorList>
            <person name="Takano T."/>
        </authorList>
    </citation>
    <scope>NUCLEOTIDE SEQUENCE</scope>
    <source>
        <strain evidence="1">Isolate_1</strain>
    </source>
</reference>
<sequence>MLYFDKDKSQDRNQVSLVRIPGSGHDILKGSILKDLGRVSRFAATIPVPSHLPFTYGMKLLFTTSRRVSAGEIATVVGSGRNVHSMGGSDVLELIQETRITQPSRLPVPSSPVVTPALPPLPPLPSLPSLPPLPPLPPLPVNRPIIKITFNGQADVGEGTDAQPKHLKGKRAWDAIMDLAEREATNTISKEQRRILLQSPNAMKLITSLSLKRRRIQ</sequence>
<gene>
    <name evidence="1" type="ORF">SCV_028</name>
</gene>